<evidence type="ECO:0000256" key="7">
    <source>
        <dbReference type="ARBA" id="ARBA00022779"/>
    </source>
</evidence>
<keyword evidence="12" id="KW-0966">Cell projection</keyword>
<dbReference type="Proteomes" id="UP000199527">
    <property type="component" value="Unassembled WGS sequence"/>
</dbReference>
<comment type="similarity">
    <text evidence="3 10">Belongs to the FliL family.</text>
</comment>
<dbReference type="OrthoDB" id="5588622at2"/>
<keyword evidence="10" id="KW-0997">Cell inner membrane</keyword>
<gene>
    <name evidence="12" type="ORF">SAMN04488540_12063</name>
</gene>
<dbReference type="GO" id="GO:0009425">
    <property type="term" value="C:bacterial-type flagellum basal body"/>
    <property type="evidence" value="ECO:0007669"/>
    <property type="project" value="InterPro"/>
</dbReference>
<evidence type="ECO:0000256" key="3">
    <source>
        <dbReference type="ARBA" id="ARBA00008281"/>
    </source>
</evidence>
<evidence type="ECO:0000313" key="13">
    <source>
        <dbReference type="Proteomes" id="UP000199527"/>
    </source>
</evidence>
<evidence type="ECO:0000256" key="5">
    <source>
        <dbReference type="ARBA" id="ARBA00022500"/>
    </source>
</evidence>
<keyword evidence="11" id="KW-0732">Signal</keyword>
<dbReference type="PANTHER" id="PTHR35091">
    <property type="entry name" value="FLAGELLAR PROTEIN FLIL"/>
    <property type="match status" value="1"/>
</dbReference>
<evidence type="ECO:0000256" key="9">
    <source>
        <dbReference type="ARBA" id="ARBA00023136"/>
    </source>
</evidence>
<evidence type="ECO:0000256" key="10">
    <source>
        <dbReference type="RuleBase" id="RU364125"/>
    </source>
</evidence>
<dbReference type="Pfam" id="PF03748">
    <property type="entry name" value="FliL"/>
    <property type="match status" value="1"/>
</dbReference>
<accession>A0A1G8ZNH5</accession>
<evidence type="ECO:0000256" key="8">
    <source>
        <dbReference type="ARBA" id="ARBA00022989"/>
    </source>
</evidence>
<reference evidence="13" key="1">
    <citation type="submission" date="2016-10" db="EMBL/GenBank/DDBJ databases">
        <authorList>
            <person name="Varghese N."/>
            <person name="Submissions S."/>
        </authorList>
    </citation>
    <scope>NUCLEOTIDE SEQUENCE [LARGE SCALE GENOMIC DNA]</scope>
    <source>
        <strain evidence="13">DSM 23317</strain>
    </source>
</reference>
<evidence type="ECO:0000256" key="2">
    <source>
        <dbReference type="ARBA" id="ARBA00004162"/>
    </source>
</evidence>
<keyword evidence="12" id="KW-0282">Flagellum</keyword>
<comment type="function">
    <text evidence="1 10">Controls the rotational direction of flagella during chemotaxis.</text>
</comment>
<name>A0A1G8ZNH5_9GAMM</name>
<evidence type="ECO:0000256" key="1">
    <source>
        <dbReference type="ARBA" id="ARBA00002254"/>
    </source>
</evidence>
<organism evidence="12 13">
    <name type="scientific">Ferrimonas sediminum</name>
    <dbReference type="NCBI Taxonomy" id="718193"/>
    <lineage>
        <taxon>Bacteria</taxon>
        <taxon>Pseudomonadati</taxon>
        <taxon>Pseudomonadota</taxon>
        <taxon>Gammaproteobacteria</taxon>
        <taxon>Alteromonadales</taxon>
        <taxon>Ferrimonadaceae</taxon>
        <taxon>Ferrimonas</taxon>
    </lineage>
</organism>
<evidence type="ECO:0000256" key="6">
    <source>
        <dbReference type="ARBA" id="ARBA00022692"/>
    </source>
</evidence>
<feature type="chain" id="PRO_5011770254" description="Flagellar protein FliL" evidence="11">
    <location>
        <begin position="21"/>
        <end position="138"/>
    </location>
</feature>
<dbReference type="GO" id="GO:0071978">
    <property type="term" value="P:bacterial-type flagellum-dependent swarming motility"/>
    <property type="evidence" value="ECO:0007669"/>
    <property type="project" value="TreeGrafter"/>
</dbReference>
<keyword evidence="13" id="KW-1185">Reference proteome</keyword>
<keyword evidence="7 10" id="KW-0283">Flagellar rotation</keyword>
<dbReference type="GO" id="GO:0005886">
    <property type="term" value="C:plasma membrane"/>
    <property type="evidence" value="ECO:0007669"/>
    <property type="project" value="UniProtKB-SubCell"/>
</dbReference>
<comment type="subcellular location">
    <subcellularLocation>
        <location evidence="10">Cell inner membrane</location>
    </subcellularLocation>
    <subcellularLocation>
        <location evidence="2">Cell membrane</location>
        <topology evidence="2">Single-pass membrane protein</topology>
    </subcellularLocation>
</comment>
<keyword evidence="4" id="KW-1003">Cell membrane</keyword>
<proteinExistence type="inferred from homology"/>
<dbReference type="AlphaFoldDB" id="A0A1G8ZNH5"/>
<dbReference type="GO" id="GO:0006935">
    <property type="term" value="P:chemotaxis"/>
    <property type="evidence" value="ECO:0007669"/>
    <property type="project" value="UniProtKB-KW"/>
</dbReference>
<keyword evidence="12" id="KW-0969">Cilium</keyword>
<evidence type="ECO:0000256" key="11">
    <source>
        <dbReference type="SAM" id="SignalP"/>
    </source>
</evidence>
<keyword evidence="5 10" id="KW-0145">Chemotaxis</keyword>
<dbReference type="RefSeq" id="WP_090367830.1">
    <property type="nucleotide sequence ID" value="NZ_FNEM01000020.1"/>
</dbReference>
<dbReference type="InterPro" id="IPR005503">
    <property type="entry name" value="FliL"/>
</dbReference>
<sequence>MRFANILFILALVLCPSVHAEQAPAEEAEATDSYGYYGLEPEIVTNYVTESSRLGYIRVSIELMLEDASNVAIVEHHAPLVRSTIIEILGEQTEERIKSLTGREQIRRLCFETVNNMLEKEVGEPLLVNLLFTKFLYQ</sequence>
<evidence type="ECO:0000313" key="12">
    <source>
        <dbReference type="EMBL" id="SDK16608.1"/>
    </source>
</evidence>
<keyword evidence="9 10" id="KW-0472">Membrane</keyword>
<keyword evidence="8" id="KW-1133">Transmembrane helix</keyword>
<feature type="signal peptide" evidence="11">
    <location>
        <begin position="1"/>
        <end position="20"/>
    </location>
</feature>
<dbReference type="EMBL" id="FNEM01000020">
    <property type="protein sequence ID" value="SDK16608.1"/>
    <property type="molecule type" value="Genomic_DNA"/>
</dbReference>
<evidence type="ECO:0000256" key="4">
    <source>
        <dbReference type="ARBA" id="ARBA00022475"/>
    </source>
</evidence>
<protein>
    <recommendedName>
        <fullName evidence="10">Flagellar protein FliL</fullName>
    </recommendedName>
</protein>
<keyword evidence="6" id="KW-0812">Transmembrane</keyword>
<dbReference type="PANTHER" id="PTHR35091:SF5">
    <property type="entry name" value="FLAGELLAR PROTEIN FLIL"/>
    <property type="match status" value="1"/>
</dbReference>